<evidence type="ECO:0000313" key="2">
    <source>
        <dbReference type="Proteomes" id="UP000193920"/>
    </source>
</evidence>
<dbReference type="EMBL" id="MCOG01000106">
    <property type="protein sequence ID" value="ORY46717.1"/>
    <property type="molecule type" value="Genomic_DNA"/>
</dbReference>
<comment type="caution">
    <text evidence="1">The sequence shown here is derived from an EMBL/GenBank/DDBJ whole genome shotgun (WGS) entry which is preliminary data.</text>
</comment>
<sequence>MLKYSYNTLTSIKDNISYVNSNTCKKLHGTNNKNISTKSLLDKSNENTFSKESLKPFDTISNININRSVCLIEVKEDNCIGYSTGFFIEIPISSRKYPLYGLMTINHLLNEKSLKPVSTIHISFHNNNSNEKYSILINEEDFVFISK</sequence>
<organism evidence="1 2">
    <name type="scientific">Neocallimastix californiae</name>
    <dbReference type="NCBI Taxonomy" id="1754190"/>
    <lineage>
        <taxon>Eukaryota</taxon>
        <taxon>Fungi</taxon>
        <taxon>Fungi incertae sedis</taxon>
        <taxon>Chytridiomycota</taxon>
        <taxon>Chytridiomycota incertae sedis</taxon>
        <taxon>Neocallimastigomycetes</taxon>
        <taxon>Neocallimastigales</taxon>
        <taxon>Neocallimastigaceae</taxon>
        <taxon>Neocallimastix</taxon>
    </lineage>
</organism>
<dbReference type="Proteomes" id="UP000193920">
    <property type="component" value="Unassembled WGS sequence"/>
</dbReference>
<evidence type="ECO:0000313" key="1">
    <source>
        <dbReference type="EMBL" id="ORY46717.1"/>
    </source>
</evidence>
<reference evidence="1 2" key="1">
    <citation type="submission" date="2016-08" db="EMBL/GenBank/DDBJ databases">
        <title>A Parts List for Fungal Cellulosomes Revealed by Comparative Genomics.</title>
        <authorList>
            <consortium name="DOE Joint Genome Institute"/>
            <person name="Haitjema C.H."/>
            <person name="Gilmore S.P."/>
            <person name="Henske J.K."/>
            <person name="Solomon K.V."/>
            <person name="De Groot R."/>
            <person name="Kuo A."/>
            <person name="Mondo S.J."/>
            <person name="Salamov A.A."/>
            <person name="Labutti K."/>
            <person name="Zhao Z."/>
            <person name="Chiniquy J."/>
            <person name="Barry K."/>
            <person name="Brewer H.M."/>
            <person name="Purvine S.O."/>
            <person name="Wright A.T."/>
            <person name="Boxma B."/>
            <person name="Van Alen T."/>
            <person name="Hackstein J.H."/>
            <person name="Baker S.E."/>
            <person name="Grigoriev I.V."/>
            <person name="O'Malley M.A."/>
        </authorList>
    </citation>
    <scope>NUCLEOTIDE SEQUENCE [LARGE SCALE GENOMIC DNA]</scope>
    <source>
        <strain evidence="1 2">G1</strain>
    </source>
</reference>
<accession>A0A1Y2CII6</accession>
<keyword evidence="2" id="KW-1185">Reference proteome</keyword>
<dbReference type="AlphaFoldDB" id="A0A1Y2CII6"/>
<proteinExistence type="predicted"/>
<protein>
    <submittedName>
        <fullName evidence="1">Uncharacterized protein</fullName>
    </submittedName>
</protein>
<gene>
    <name evidence="1" type="ORF">LY90DRAFT_509158</name>
</gene>
<name>A0A1Y2CII6_9FUNG</name>